<comment type="caution">
    <text evidence="5">The sequence shown here is derived from an EMBL/GenBank/DDBJ whole genome shotgun (WGS) entry which is preliminary data.</text>
</comment>
<sequence>MSGDIAYSPDGTRLAVASSIGIWLYDTETHQEVALLTGHTDWVISVSFSPDGNTVASGSWDKTVRLWDAATGDAVTGEEKATLRGHTGFVNSVSFSSDGSTLASGSWDSTVRLWDAVTGEEKATLRGHTGFVNSVSFSPDGSTVASGSRDSTVRLWDAVTGEEKATLREHTGFVNSVSFSPLTERSTVASGSWDSTVRLWDAVTGEEKATLAGHTGFVKSVSFSPDGSTLASGSSDGTILLWEVIPAPSEPEKIAGDINRDGVVNISDLLFVAKALGRTEPNDADVNGDGAINILDLVLVASTFGNTAAAPLARAQIVSTLTAADVERWLTQAEQVALTDPAYLRGIAVLEQLLSMLTPKETILLPNYPNPFNPETWIPYHLANASDVQISIYDTNGALVRQLDLGHQQAGYYTNRSRARVLGWTQRVR</sequence>
<organism evidence="5 6">
    <name type="scientific">Geodia barretti</name>
    <name type="common">Barrett's horny sponge</name>
    <dbReference type="NCBI Taxonomy" id="519541"/>
    <lineage>
        <taxon>Eukaryota</taxon>
        <taxon>Metazoa</taxon>
        <taxon>Porifera</taxon>
        <taxon>Demospongiae</taxon>
        <taxon>Heteroscleromorpha</taxon>
        <taxon>Tetractinellida</taxon>
        <taxon>Astrophorina</taxon>
        <taxon>Geodiidae</taxon>
        <taxon>Geodia</taxon>
    </lineage>
</organism>
<keyword evidence="5" id="KW-0808">Transferase</keyword>
<dbReference type="AlphaFoldDB" id="A0AA35QXT2"/>
<dbReference type="InterPro" id="IPR036439">
    <property type="entry name" value="Dockerin_dom_sf"/>
</dbReference>
<dbReference type="Pfam" id="PF00404">
    <property type="entry name" value="Dockerin_1"/>
    <property type="match status" value="1"/>
</dbReference>
<evidence type="ECO:0000256" key="2">
    <source>
        <dbReference type="ARBA" id="ARBA00022737"/>
    </source>
</evidence>
<dbReference type="PROSITE" id="PS00018">
    <property type="entry name" value="EF_HAND_1"/>
    <property type="match status" value="2"/>
</dbReference>
<evidence type="ECO:0000256" key="1">
    <source>
        <dbReference type="ARBA" id="ARBA00022574"/>
    </source>
</evidence>
<dbReference type="Proteomes" id="UP001174909">
    <property type="component" value="Unassembled WGS sequence"/>
</dbReference>
<dbReference type="PROSITE" id="PS00678">
    <property type="entry name" value="WD_REPEATS_1"/>
    <property type="match status" value="2"/>
</dbReference>
<dbReference type="PANTHER" id="PTHR14604">
    <property type="entry name" value="WD40 REPEAT PF20"/>
    <property type="match status" value="1"/>
</dbReference>
<dbReference type="PROSITE" id="PS50082">
    <property type="entry name" value="WD_REPEATS_2"/>
    <property type="match status" value="5"/>
</dbReference>
<keyword evidence="6" id="KW-1185">Reference proteome</keyword>
<dbReference type="PANTHER" id="PTHR14604:SF4">
    <property type="entry name" value="F-BOX DOMAIN-CONTAINING PROTEIN"/>
    <property type="match status" value="1"/>
</dbReference>
<dbReference type="GO" id="GO:0016301">
    <property type="term" value="F:kinase activity"/>
    <property type="evidence" value="ECO:0007669"/>
    <property type="project" value="UniProtKB-KW"/>
</dbReference>
<evidence type="ECO:0000313" key="6">
    <source>
        <dbReference type="Proteomes" id="UP001174909"/>
    </source>
</evidence>
<dbReference type="CDD" id="cd14254">
    <property type="entry name" value="Dockerin_II"/>
    <property type="match status" value="1"/>
</dbReference>
<keyword evidence="2" id="KW-0677">Repeat</keyword>
<dbReference type="PRINTS" id="PR00320">
    <property type="entry name" value="GPROTEINBRPT"/>
</dbReference>
<name>A0AA35QXT2_GEOBA</name>
<feature type="repeat" description="WD" evidence="3">
    <location>
        <begin position="83"/>
        <end position="124"/>
    </location>
</feature>
<protein>
    <submittedName>
        <fullName evidence="5">Probable serine/threonine-protein kinase PkwA</fullName>
    </submittedName>
</protein>
<dbReference type="CDD" id="cd00200">
    <property type="entry name" value="WD40"/>
    <property type="match status" value="1"/>
</dbReference>
<feature type="domain" description="Dockerin" evidence="4">
    <location>
        <begin position="251"/>
        <end position="312"/>
    </location>
</feature>
<dbReference type="InterPro" id="IPR015943">
    <property type="entry name" value="WD40/YVTN_repeat-like_dom_sf"/>
</dbReference>
<keyword evidence="1 3" id="KW-0853">WD repeat</keyword>
<evidence type="ECO:0000313" key="5">
    <source>
        <dbReference type="EMBL" id="CAI7995073.1"/>
    </source>
</evidence>
<proteinExistence type="predicted"/>
<dbReference type="InterPro" id="IPR016134">
    <property type="entry name" value="Dockerin_dom"/>
</dbReference>
<gene>
    <name evidence="5" type="ORF">GBAR_LOCUS1610</name>
</gene>
<dbReference type="InterPro" id="IPR018247">
    <property type="entry name" value="EF_Hand_1_Ca_BS"/>
</dbReference>
<dbReference type="PROSITE" id="PS51766">
    <property type="entry name" value="DOCKERIN"/>
    <property type="match status" value="1"/>
</dbReference>
<dbReference type="SMART" id="SM00320">
    <property type="entry name" value="WD40"/>
    <property type="match status" value="5"/>
</dbReference>
<dbReference type="InterPro" id="IPR001680">
    <property type="entry name" value="WD40_rpt"/>
</dbReference>
<reference evidence="5" key="1">
    <citation type="submission" date="2023-03" db="EMBL/GenBank/DDBJ databases">
        <authorList>
            <person name="Steffen K."/>
            <person name="Cardenas P."/>
        </authorList>
    </citation>
    <scope>NUCLEOTIDE SEQUENCE</scope>
</reference>
<feature type="repeat" description="WD" evidence="3">
    <location>
        <begin position="211"/>
        <end position="244"/>
    </location>
</feature>
<dbReference type="SUPFAM" id="SSF50978">
    <property type="entry name" value="WD40 repeat-like"/>
    <property type="match status" value="1"/>
</dbReference>
<accession>A0AA35QXT2</accession>
<evidence type="ECO:0000259" key="4">
    <source>
        <dbReference type="PROSITE" id="PS51766"/>
    </source>
</evidence>
<dbReference type="InterPro" id="IPR019775">
    <property type="entry name" value="WD40_repeat_CS"/>
</dbReference>
<dbReference type="GO" id="GO:0000272">
    <property type="term" value="P:polysaccharide catabolic process"/>
    <property type="evidence" value="ECO:0007669"/>
    <property type="project" value="InterPro"/>
</dbReference>
<dbReference type="Gene3D" id="1.10.1330.10">
    <property type="entry name" value="Dockerin domain"/>
    <property type="match status" value="1"/>
</dbReference>
<dbReference type="Gene3D" id="2.130.10.10">
    <property type="entry name" value="YVTN repeat-like/Quinoprotein amine dehydrogenase"/>
    <property type="match status" value="3"/>
</dbReference>
<dbReference type="Gene3D" id="2.60.40.4070">
    <property type="match status" value="1"/>
</dbReference>
<dbReference type="InterPro" id="IPR020472">
    <property type="entry name" value="WD40_PAC1"/>
</dbReference>
<dbReference type="EMBL" id="CASHTH010000237">
    <property type="protein sequence ID" value="CAI7995073.1"/>
    <property type="molecule type" value="Genomic_DNA"/>
</dbReference>
<feature type="repeat" description="WD" evidence="3">
    <location>
        <begin position="125"/>
        <end position="166"/>
    </location>
</feature>
<feature type="repeat" description="WD" evidence="3">
    <location>
        <begin position="167"/>
        <end position="210"/>
    </location>
</feature>
<dbReference type="PROSITE" id="PS50294">
    <property type="entry name" value="WD_REPEATS_REGION"/>
    <property type="match status" value="5"/>
</dbReference>
<dbReference type="GO" id="GO:0004553">
    <property type="term" value="F:hydrolase activity, hydrolyzing O-glycosyl compounds"/>
    <property type="evidence" value="ECO:0007669"/>
    <property type="project" value="InterPro"/>
</dbReference>
<evidence type="ECO:0000256" key="3">
    <source>
        <dbReference type="PROSITE-ProRule" id="PRU00221"/>
    </source>
</evidence>
<dbReference type="SUPFAM" id="SSF63446">
    <property type="entry name" value="Type I dockerin domain"/>
    <property type="match status" value="1"/>
</dbReference>
<keyword evidence="5" id="KW-0418">Kinase</keyword>
<dbReference type="InterPro" id="IPR002105">
    <property type="entry name" value="Dockerin_1_rpt"/>
</dbReference>
<dbReference type="InterPro" id="IPR036322">
    <property type="entry name" value="WD40_repeat_dom_sf"/>
</dbReference>
<feature type="repeat" description="WD" evidence="3">
    <location>
        <begin position="36"/>
        <end position="77"/>
    </location>
</feature>
<dbReference type="Pfam" id="PF00400">
    <property type="entry name" value="WD40"/>
    <property type="match status" value="5"/>
</dbReference>
<dbReference type="InterPro" id="IPR050995">
    <property type="entry name" value="WD-F-box_domain-protein"/>
</dbReference>